<name>A0A0N0P3E0_LEPSE</name>
<feature type="region of interest" description="Disordered" evidence="1">
    <location>
        <begin position="1"/>
        <end position="45"/>
    </location>
</feature>
<dbReference type="Proteomes" id="UP000038009">
    <property type="component" value="Unassembled WGS sequence"/>
</dbReference>
<sequence length="323" mass="34348">MKTLDQWLEDTDEEDDEGDVQRDSSENGARVSSDGYRSSTSRMANGFRISGATSFTDSHVSAHTPTTVRPAEHPAGGLYARQEETREKMRRLLGADVVVKATTPTVSSVGSGSPVWPISAPPDRTHFPFGAPPNSGQLATQELWIPPALGNAGSSPVQANATSGAGNARTSPNCGQAHARADTATDSSHLPEVEQTMKGLSSGGGPAYEAVEVMVVDRGTQTVTSEGTQTEPGPISVGPFYTGPCVPPVYSGYGGMGDAYGNYLMPPHPSFGFGVDSRSYRQHLYDYEKKEAEEASKLREELATIQSSIDMLIARYNLPPPPL</sequence>
<dbReference type="AlphaFoldDB" id="A0A0N0P3E0"/>
<keyword evidence="3" id="KW-1185">Reference proteome</keyword>
<feature type="region of interest" description="Disordered" evidence="1">
    <location>
        <begin position="154"/>
        <end position="189"/>
    </location>
</feature>
<evidence type="ECO:0000313" key="2">
    <source>
        <dbReference type="EMBL" id="KPI83557.1"/>
    </source>
</evidence>
<evidence type="ECO:0000313" key="3">
    <source>
        <dbReference type="Proteomes" id="UP000038009"/>
    </source>
</evidence>
<comment type="caution">
    <text evidence="2">The sequence shown here is derived from an EMBL/GenBank/DDBJ whole genome shotgun (WGS) entry which is preliminary data.</text>
</comment>
<protein>
    <submittedName>
        <fullName evidence="2">Uncharacterized protein</fullName>
    </submittedName>
</protein>
<dbReference type="EMBL" id="LJSK01000357">
    <property type="protein sequence ID" value="KPI83557.1"/>
    <property type="molecule type" value="Genomic_DNA"/>
</dbReference>
<evidence type="ECO:0000256" key="1">
    <source>
        <dbReference type="SAM" id="MobiDB-lite"/>
    </source>
</evidence>
<organism evidence="2 3">
    <name type="scientific">Leptomonas seymouri</name>
    <dbReference type="NCBI Taxonomy" id="5684"/>
    <lineage>
        <taxon>Eukaryota</taxon>
        <taxon>Discoba</taxon>
        <taxon>Euglenozoa</taxon>
        <taxon>Kinetoplastea</taxon>
        <taxon>Metakinetoplastina</taxon>
        <taxon>Trypanosomatida</taxon>
        <taxon>Trypanosomatidae</taxon>
        <taxon>Leishmaniinae</taxon>
        <taxon>Leptomonas</taxon>
    </lineage>
</organism>
<feature type="compositionally biased region" description="Polar residues" evidence="1">
    <location>
        <begin position="154"/>
        <end position="174"/>
    </location>
</feature>
<dbReference type="OrthoDB" id="253124at2759"/>
<dbReference type="VEuPathDB" id="TriTrypDB:Lsey_0357_0100"/>
<proteinExistence type="predicted"/>
<feature type="region of interest" description="Disordered" evidence="1">
    <location>
        <begin position="58"/>
        <end position="78"/>
    </location>
</feature>
<feature type="compositionally biased region" description="Polar residues" evidence="1">
    <location>
        <begin position="58"/>
        <end position="67"/>
    </location>
</feature>
<dbReference type="OMA" id="THFPFGA"/>
<feature type="compositionally biased region" description="Acidic residues" evidence="1">
    <location>
        <begin position="7"/>
        <end position="18"/>
    </location>
</feature>
<accession>A0A0N0P3E0</accession>
<reference evidence="2 3" key="1">
    <citation type="journal article" date="2015" name="PLoS Pathog.">
        <title>Leptomonas seymouri: Adaptations to the Dixenous Life Cycle Analyzed by Genome Sequencing, Transcriptome Profiling and Co-infection with Leishmania donovani.</title>
        <authorList>
            <person name="Kraeva N."/>
            <person name="Butenko A."/>
            <person name="Hlavacova J."/>
            <person name="Kostygov A."/>
            <person name="Myskova J."/>
            <person name="Grybchuk D."/>
            <person name="Lestinova T."/>
            <person name="Votypka J."/>
            <person name="Volf P."/>
            <person name="Opperdoes F."/>
            <person name="Flegontov P."/>
            <person name="Lukes J."/>
            <person name="Yurchenko V."/>
        </authorList>
    </citation>
    <scope>NUCLEOTIDE SEQUENCE [LARGE SCALE GENOMIC DNA]</scope>
    <source>
        <strain evidence="2 3">ATCC 30220</strain>
    </source>
</reference>
<gene>
    <name evidence="2" type="ORF">ABL78_7414</name>
</gene>